<sequence>MPVLVWLVLALPLVAAVGGKGAVWFEKRYPAAYTRSPEYLAGLREPSLVEWRRMSTVERAAYDGAVLEVADDRPDSGQRAAEALLKRHAAFRP</sequence>
<accession>A0ABW3XIC5</accession>
<name>A0ABW3XIC5_9ACTN</name>
<comment type="caution">
    <text evidence="1">The sequence shown here is derived from an EMBL/GenBank/DDBJ whole genome shotgun (WGS) entry which is preliminary data.</text>
</comment>
<reference evidence="2" key="1">
    <citation type="journal article" date="2019" name="Int. J. Syst. Evol. Microbiol.">
        <title>The Global Catalogue of Microorganisms (GCM) 10K type strain sequencing project: providing services to taxonomists for standard genome sequencing and annotation.</title>
        <authorList>
            <consortium name="The Broad Institute Genomics Platform"/>
            <consortium name="The Broad Institute Genome Sequencing Center for Infectious Disease"/>
            <person name="Wu L."/>
            <person name="Ma J."/>
        </authorList>
    </citation>
    <scope>NUCLEOTIDE SEQUENCE [LARGE SCALE GENOMIC DNA]</scope>
    <source>
        <strain evidence="2">CGMCC 4.7020</strain>
    </source>
</reference>
<dbReference type="EMBL" id="JBHTMM010000033">
    <property type="protein sequence ID" value="MFD1309082.1"/>
    <property type="molecule type" value="Genomic_DNA"/>
</dbReference>
<gene>
    <name evidence="1" type="ORF">ACFQ5X_24895</name>
</gene>
<dbReference type="Proteomes" id="UP001597058">
    <property type="component" value="Unassembled WGS sequence"/>
</dbReference>
<evidence type="ECO:0000313" key="1">
    <source>
        <dbReference type="EMBL" id="MFD1309082.1"/>
    </source>
</evidence>
<keyword evidence="2" id="KW-1185">Reference proteome</keyword>
<evidence type="ECO:0000313" key="2">
    <source>
        <dbReference type="Proteomes" id="UP001597058"/>
    </source>
</evidence>
<dbReference type="RefSeq" id="WP_381328775.1">
    <property type="nucleotide sequence ID" value="NZ_JBHTMM010000033.1"/>
</dbReference>
<proteinExistence type="predicted"/>
<protein>
    <submittedName>
        <fullName evidence="1">Uncharacterized protein</fullName>
    </submittedName>
</protein>
<organism evidence="1 2">
    <name type="scientific">Streptomyces kaempferi</name>
    <dbReference type="NCBI Taxonomy" id="333725"/>
    <lineage>
        <taxon>Bacteria</taxon>
        <taxon>Bacillati</taxon>
        <taxon>Actinomycetota</taxon>
        <taxon>Actinomycetes</taxon>
        <taxon>Kitasatosporales</taxon>
        <taxon>Streptomycetaceae</taxon>
        <taxon>Streptomyces</taxon>
    </lineage>
</organism>